<dbReference type="Proteomes" id="UP000792457">
    <property type="component" value="Unassembled WGS sequence"/>
</dbReference>
<keyword evidence="10 12" id="KW-0496">Mitochondrion</keyword>
<evidence type="ECO:0000256" key="9">
    <source>
        <dbReference type="ARBA" id="ARBA00023033"/>
    </source>
</evidence>
<dbReference type="InterPro" id="IPR000689">
    <property type="entry name" value="UbQ_mOase_COQ6"/>
</dbReference>
<reference evidence="15" key="1">
    <citation type="submission" date="2013-04" db="EMBL/GenBank/DDBJ databases">
        <authorList>
            <person name="Qu J."/>
            <person name="Murali S.C."/>
            <person name="Bandaranaike D."/>
            <person name="Bellair M."/>
            <person name="Blankenburg K."/>
            <person name="Chao H."/>
            <person name="Dinh H."/>
            <person name="Doddapaneni H."/>
            <person name="Downs B."/>
            <person name="Dugan-Rocha S."/>
            <person name="Elkadiri S."/>
            <person name="Gnanaolivu R.D."/>
            <person name="Hernandez B."/>
            <person name="Javaid M."/>
            <person name="Jayaseelan J.C."/>
            <person name="Lee S."/>
            <person name="Li M."/>
            <person name="Ming W."/>
            <person name="Munidasa M."/>
            <person name="Muniz J."/>
            <person name="Nguyen L."/>
            <person name="Ongeri F."/>
            <person name="Osuji N."/>
            <person name="Pu L.-L."/>
            <person name="Puazo M."/>
            <person name="Qu C."/>
            <person name="Quiroz J."/>
            <person name="Raj R."/>
            <person name="Weissenberger G."/>
            <person name="Xin Y."/>
            <person name="Zou X."/>
            <person name="Han Y."/>
            <person name="Richards S."/>
            <person name="Worley K."/>
            <person name="Muzny D."/>
            <person name="Gibbs R."/>
        </authorList>
    </citation>
    <scope>NUCLEOTIDE SEQUENCE</scope>
    <source>
        <strain evidence="15">Sampled in the wild</strain>
    </source>
</reference>
<keyword evidence="16" id="KW-1185">Reference proteome</keyword>
<comment type="subcellular location">
    <subcellularLocation>
        <location evidence="12">Mitochondrion inner membrane</location>
        <topology evidence="12">Peripheral membrane protein</topology>
        <orientation evidence="12">Matrix side</orientation>
    </subcellularLocation>
</comment>
<keyword evidence="13" id="KW-1133">Transmembrane helix</keyword>
<dbReference type="Pfam" id="PF01494">
    <property type="entry name" value="FAD_binding_3"/>
    <property type="match status" value="1"/>
</dbReference>
<dbReference type="AlphaFoldDB" id="A0A8K0K3C7"/>
<evidence type="ECO:0000256" key="3">
    <source>
        <dbReference type="ARBA" id="ARBA00022630"/>
    </source>
</evidence>
<dbReference type="PRINTS" id="PR00420">
    <property type="entry name" value="RNGMNOXGNASE"/>
</dbReference>
<keyword evidence="13" id="KW-0812">Transmembrane</keyword>
<keyword evidence="11 12" id="KW-0472">Membrane</keyword>
<dbReference type="InterPro" id="IPR002938">
    <property type="entry name" value="FAD-bd"/>
</dbReference>
<dbReference type="Gene3D" id="3.50.50.60">
    <property type="entry name" value="FAD/NAD(P)-binding domain"/>
    <property type="match status" value="2"/>
</dbReference>
<keyword evidence="6 12" id="KW-0274">FAD</keyword>
<dbReference type="GO" id="GO:0071949">
    <property type="term" value="F:FAD binding"/>
    <property type="evidence" value="ECO:0007669"/>
    <property type="project" value="InterPro"/>
</dbReference>
<dbReference type="InterPro" id="IPR036188">
    <property type="entry name" value="FAD/NAD-bd_sf"/>
</dbReference>
<evidence type="ECO:0000256" key="4">
    <source>
        <dbReference type="ARBA" id="ARBA00022688"/>
    </source>
</evidence>
<dbReference type="GO" id="GO:0016712">
    <property type="term" value="F:oxidoreductase activity, acting on paired donors, with incorporation or reduction of molecular oxygen, reduced flavin or flavoprotein as one donor, and incorporation of one atom of oxygen"/>
    <property type="evidence" value="ECO:0007669"/>
    <property type="project" value="UniProtKB-UniRule"/>
</dbReference>
<evidence type="ECO:0000256" key="6">
    <source>
        <dbReference type="ARBA" id="ARBA00022827"/>
    </source>
</evidence>
<dbReference type="InterPro" id="IPR051205">
    <property type="entry name" value="UbiH/COQ6_monooxygenase"/>
</dbReference>
<keyword evidence="3 12" id="KW-0285">Flavoprotein</keyword>
<accession>A0A8K0K3C7</accession>
<proteinExistence type="inferred from homology"/>
<dbReference type="GO" id="GO:0031314">
    <property type="term" value="C:extrinsic component of mitochondrial inner membrane"/>
    <property type="evidence" value="ECO:0007669"/>
    <property type="project" value="UniProtKB-UniRule"/>
</dbReference>
<keyword evidence="9 12" id="KW-0503">Monooxygenase</keyword>
<comment type="cofactor">
    <cofactor evidence="1 12">
        <name>FAD</name>
        <dbReference type="ChEBI" id="CHEBI:57692"/>
    </cofactor>
</comment>
<gene>
    <name evidence="12" type="primary">coq6</name>
    <name evidence="15" type="ORF">J437_LFUL008192</name>
</gene>
<keyword evidence="8 12" id="KW-0560">Oxidoreductase</keyword>
<keyword evidence="4 12" id="KW-0831">Ubiquinone biosynthesis</keyword>
<keyword evidence="7" id="KW-0809">Transit peptide</keyword>
<comment type="subunit">
    <text evidence="12">Component of a multi-subunit COQ enzyme complex.</text>
</comment>
<comment type="pathway">
    <text evidence="12">Cofactor biosynthesis; ubiquinone biosynthesis.</text>
</comment>
<comment type="function">
    <text evidence="12">FAD-dependent monooxygenase required for two non-consecutive steps during ubiquinone biosynthesis. Required for the C5-ring hydroxylation during ubiquinone biosynthesis by catalyzing the hydroxylation of 4-hydroxy-3-(all-trans-polyprenyl)benzoic acid to 3,4-dihydroxy-5-(all-trans-polyprenyl)benzoic acid. Also acts downstream of coq4, for the C1-hydroxylation during ubiquinone biosynthesis by catalyzing the hydroxylation of 2-methoxy-6-(all-trans-polyprenyl)phenol to 2-methoxy-6-(all-trans-polyprenyl)benzene-1,4-diol. The electrons required for the hydroxylation reaction are funneled indirectly to coq6 from NADPH via a ferredoxin/ferredoxin reductase system.</text>
</comment>
<sequence>MVSKVSGNILRSALLNDVPKCFGNTRNLHNNMEKKRFYDIIVAGGGMVGTAMACSLGVNSKLSNRKILLLEESPEKKWEMKPQYSNRVSALGGHSKTFLGAIGAWDHIESARFKAVKKMQIWDANSDAVITFNDENLEKDIAYIVENDVCMSAINKELKKTPVEVVYGAKIKSYDLPNEEEYRKNGLVHLHLQDGTTYSCNLLIGADGANSKIRNTMGVQYLSWSYKQMGVVATPTNNIVAWQRFLPTGPVALLPLTDDLSSLVWSTSSDEAKMLLELNPESFWKNYPRYELVENVTRRLSDVMATILGPTVAAGPRQLQPSISSIIEGSRAAFPLGFGHSTRYVGHGVALIGDAAHRIHPLAGMGVNLGFGDVNCLQRKLSEAAYGGCELGDHHYLLQYESERQRHNLPRMIVIDALQKLYGTSAMPVVLLRTLGLQLTDALRPLKKMIMKEAAL</sequence>
<dbReference type="OrthoDB" id="683240at2759"/>
<dbReference type="GO" id="GO:0106364">
    <property type="term" value="F:4-hydroxy-3-all-trans-polyprenylbenzoate oxygenase activity"/>
    <property type="evidence" value="ECO:0007669"/>
    <property type="project" value="UniProtKB-EC"/>
</dbReference>
<keyword evidence="5 12" id="KW-0999">Mitochondrion inner membrane</keyword>
<evidence type="ECO:0000256" key="13">
    <source>
        <dbReference type="SAM" id="Phobius"/>
    </source>
</evidence>
<evidence type="ECO:0000259" key="14">
    <source>
        <dbReference type="Pfam" id="PF01494"/>
    </source>
</evidence>
<dbReference type="UniPathway" id="UPA00232"/>
<dbReference type="GO" id="GO:0120538">
    <property type="term" value="F:2-methoxy-6-polyprenolphenol 4-hydroxylase activity"/>
    <property type="evidence" value="ECO:0007669"/>
    <property type="project" value="UniProtKB-EC"/>
</dbReference>
<name>A0A8K0K3C7_LADFU</name>
<dbReference type="PANTHER" id="PTHR43876:SF7">
    <property type="entry name" value="UBIQUINONE BIOSYNTHESIS MONOOXYGENASE COQ6, MITOCHONDRIAL"/>
    <property type="match status" value="1"/>
</dbReference>
<evidence type="ECO:0000256" key="8">
    <source>
        <dbReference type="ARBA" id="ARBA00023002"/>
    </source>
</evidence>
<comment type="catalytic activity">
    <reaction evidence="12">
        <text>a 2-methoxy-6-(all-trans-polyprenyl)phenol + 2 reduced [2Fe-2S]-[ferredoxin] + O2 + 2 H(+) = a 2-methoxy-6-(all-trans-polyprenyl)benzene-1,4-diol + 2 oxidized [2Fe-2S]-[ferredoxin] + H2O</text>
        <dbReference type="Rhea" id="RHEA:81183"/>
        <dbReference type="Rhea" id="RHEA-COMP:9551"/>
        <dbReference type="Rhea" id="RHEA-COMP:10000"/>
        <dbReference type="Rhea" id="RHEA-COMP:10001"/>
        <dbReference type="Rhea" id="RHEA-COMP:10858"/>
        <dbReference type="ChEBI" id="CHEBI:15377"/>
        <dbReference type="ChEBI" id="CHEBI:15378"/>
        <dbReference type="ChEBI" id="CHEBI:15379"/>
        <dbReference type="ChEBI" id="CHEBI:33737"/>
        <dbReference type="ChEBI" id="CHEBI:33738"/>
        <dbReference type="ChEBI" id="CHEBI:62731"/>
        <dbReference type="ChEBI" id="CHEBI:84166"/>
        <dbReference type="EC" id="1.14.15.46"/>
    </reaction>
</comment>
<reference evidence="15" key="2">
    <citation type="submission" date="2017-10" db="EMBL/GenBank/DDBJ databases">
        <title>Ladona fulva Genome sequencing and assembly.</title>
        <authorList>
            <person name="Murali S."/>
            <person name="Richards S."/>
            <person name="Bandaranaike D."/>
            <person name="Bellair M."/>
            <person name="Blankenburg K."/>
            <person name="Chao H."/>
            <person name="Dinh H."/>
            <person name="Doddapaneni H."/>
            <person name="Dugan-Rocha S."/>
            <person name="Elkadiri S."/>
            <person name="Gnanaolivu R."/>
            <person name="Hernandez B."/>
            <person name="Skinner E."/>
            <person name="Javaid M."/>
            <person name="Lee S."/>
            <person name="Li M."/>
            <person name="Ming W."/>
            <person name="Munidasa M."/>
            <person name="Muniz J."/>
            <person name="Nguyen L."/>
            <person name="Hughes D."/>
            <person name="Osuji N."/>
            <person name="Pu L.-L."/>
            <person name="Puazo M."/>
            <person name="Qu C."/>
            <person name="Quiroz J."/>
            <person name="Raj R."/>
            <person name="Weissenberger G."/>
            <person name="Xin Y."/>
            <person name="Zou X."/>
            <person name="Han Y."/>
            <person name="Worley K."/>
            <person name="Muzny D."/>
            <person name="Gibbs R."/>
        </authorList>
    </citation>
    <scope>NUCLEOTIDE SEQUENCE</scope>
    <source>
        <strain evidence="15">Sampled in the wild</strain>
    </source>
</reference>
<evidence type="ECO:0000256" key="1">
    <source>
        <dbReference type="ARBA" id="ARBA00001974"/>
    </source>
</evidence>
<evidence type="ECO:0000256" key="12">
    <source>
        <dbReference type="HAMAP-Rule" id="MF_03193"/>
    </source>
</evidence>
<dbReference type="EC" id="1.14.15.45" evidence="12"/>
<evidence type="ECO:0000256" key="11">
    <source>
        <dbReference type="ARBA" id="ARBA00023136"/>
    </source>
</evidence>
<dbReference type="FunFam" id="3.50.50.60:FF:000086">
    <property type="entry name" value="Ubiquinone biosynthesis monooxygenase COQ6, mitochondrial"/>
    <property type="match status" value="1"/>
</dbReference>
<feature type="transmembrane region" description="Helical" evidence="13">
    <location>
        <begin position="37"/>
        <end position="58"/>
    </location>
</feature>
<dbReference type="FunFam" id="3.50.50.60:FF:000021">
    <property type="entry name" value="Ubiquinone biosynthesis monooxygenase COQ6"/>
    <property type="match status" value="1"/>
</dbReference>
<dbReference type="HAMAP" id="MF_03193">
    <property type="entry name" value="COQ6_monooxygenase"/>
    <property type="match status" value="1"/>
</dbReference>
<protein>
    <recommendedName>
        <fullName evidence="12">Ubiquinone biosynthesis monooxygenase COQ6, mitochondrial</fullName>
        <ecNumber evidence="12">1.14.15.45</ecNumber>
    </recommendedName>
    <alternativeName>
        <fullName evidence="12">2-methoxy-6-polyprenolphenol 4-hydroxylase</fullName>
        <ecNumber evidence="12">1.14.15.46</ecNumber>
    </alternativeName>
</protein>
<comment type="similarity">
    <text evidence="2 12">Belongs to the UbiH/COQ6 family.</text>
</comment>
<evidence type="ECO:0000256" key="2">
    <source>
        <dbReference type="ARBA" id="ARBA00005349"/>
    </source>
</evidence>
<evidence type="ECO:0000313" key="15">
    <source>
        <dbReference type="EMBL" id="KAG8227228.1"/>
    </source>
</evidence>
<dbReference type="EMBL" id="KZ308315">
    <property type="protein sequence ID" value="KAG8227228.1"/>
    <property type="molecule type" value="Genomic_DNA"/>
</dbReference>
<dbReference type="NCBIfam" id="TIGR01988">
    <property type="entry name" value="Ubi-OHases"/>
    <property type="match status" value="1"/>
</dbReference>
<evidence type="ECO:0000256" key="5">
    <source>
        <dbReference type="ARBA" id="ARBA00022792"/>
    </source>
</evidence>
<evidence type="ECO:0000256" key="7">
    <source>
        <dbReference type="ARBA" id="ARBA00022946"/>
    </source>
</evidence>
<dbReference type="EC" id="1.14.15.46" evidence="12"/>
<comment type="catalytic activity">
    <reaction evidence="12">
        <text>a 4-hydroxy-3-(all-trans-polyprenyl)benzoate + 2 reduced [2Fe-2S]-[ferredoxin] + O2 + 2 H(+) = a 3,4-dihydroxy-5-(all-trans-polyprenyl)benzoate + 2 oxidized [2Fe-2S]-[ferredoxin] + H2O</text>
        <dbReference type="Rhea" id="RHEA:81195"/>
        <dbReference type="Rhea" id="RHEA-COMP:9514"/>
        <dbReference type="Rhea" id="RHEA-COMP:10000"/>
        <dbReference type="Rhea" id="RHEA-COMP:10001"/>
        <dbReference type="Rhea" id="RHEA-COMP:10930"/>
        <dbReference type="ChEBI" id="CHEBI:15377"/>
        <dbReference type="ChEBI" id="CHEBI:15378"/>
        <dbReference type="ChEBI" id="CHEBI:15379"/>
        <dbReference type="ChEBI" id="CHEBI:33737"/>
        <dbReference type="ChEBI" id="CHEBI:33738"/>
        <dbReference type="ChEBI" id="CHEBI:64694"/>
        <dbReference type="ChEBI" id="CHEBI:78396"/>
        <dbReference type="EC" id="1.14.15.45"/>
    </reaction>
</comment>
<evidence type="ECO:0000256" key="10">
    <source>
        <dbReference type="ARBA" id="ARBA00023128"/>
    </source>
</evidence>
<evidence type="ECO:0000313" key="16">
    <source>
        <dbReference type="Proteomes" id="UP000792457"/>
    </source>
</evidence>
<comment type="caution">
    <text evidence="15">The sequence shown here is derived from an EMBL/GenBank/DDBJ whole genome shotgun (WGS) entry which is preliminary data.</text>
</comment>
<organism evidence="15 16">
    <name type="scientific">Ladona fulva</name>
    <name type="common">Scarce chaser dragonfly</name>
    <name type="synonym">Libellula fulva</name>
    <dbReference type="NCBI Taxonomy" id="123851"/>
    <lineage>
        <taxon>Eukaryota</taxon>
        <taxon>Metazoa</taxon>
        <taxon>Ecdysozoa</taxon>
        <taxon>Arthropoda</taxon>
        <taxon>Hexapoda</taxon>
        <taxon>Insecta</taxon>
        <taxon>Pterygota</taxon>
        <taxon>Palaeoptera</taxon>
        <taxon>Odonata</taxon>
        <taxon>Epiprocta</taxon>
        <taxon>Anisoptera</taxon>
        <taxon>Libelluloidea</taxon>
        <taxon>Libellulidae</taxon>
        <taxon>Ladona</taxon>
    </lineage>
</organism>
<dbReference type="InterPro" id="IPR010971">
    <property type="entry name" value="UbiH/COQ6"/>
</dbReference>
<feature type="domain" description="FAD-binding" evidence="14">
    <location>
        <begin position="342"/>
        <end position="407"/>
    </location>
</feature>
<dbReference type="PANTHER" id="PTHR43876">
    <property type="entry name" value="UBIQUINONE BIOSYNTHESIS MONOOXYGENASE COQ6, MITOCHONDRIAL"/>
    <property type="match status" value="1"/>
</dbReference>
<dbReference type="SUPFAM" id="SSF51905">
    <property type="entry name" value="FAD/NAD(P)-binding domain"/>
    <property type="match status" value="1"/>
</dbReference>